<keyword evidence="1" id="KW-0560">Oxidoreductase</keyword>
<keyword evidence="4" id="KW-1185">Reference proteome</keyword>
<dbReference type="SUPFAM" id="SSF51197">
    <property type="entry name" value="Clavaminate synthase-like"/>
    <property type="match status" value="1"/>
</dbReference>
<proteinExistence type="predicted"/>
<dbReference type="InterPro" id="IPR050411">
    <property type="entry name" value="AlphaKG_dependent_hydroxylases"/>
</dbReference>
<reference evidence="3 4" key="1">
    <citation type="submission" date="2018-02" db="EMBL/GenBank/DDBJ databases">
        <title>Draft genome of wild Prunus yedoensis var. nudiflora.</title>
        <authorList>
            <person name="Baek S."/>
            <person name="Kim J.-H."/>
            <person name="Choi K."/>
            <person name="Kim G.-B."/>
            <person name="Cho A."/>
            <person name="Jang H."/>
            <person name="Shin C.-H."/>
            <person name="Yu H.-J."/>
            <person name="Mun J.-H."/>
        </authorList>
    </citation>
    <scope>NUCLEOTIDE SEQUENCE [LARGE SCALE GENOMIC DNA]</scope>
    <source>
        <strain evidence="4">cv. Jeju island</strain>
        <tissue evidence="3">Leaf</tissue>
    </source>
</reference>
<dbReference type="Pfam" id="PF02668">
    <property type="entry name" value="TauD"/>
    <property type="match status" value="1"/>
</dbReference>
<gene>
    <name evidence="3" type="ORF">Pyn_22318</name>
</gene>
<dbReference type="PANTHER" id="PTHR10696:SF42">
    <property type="entry name" value="OS08G0383800 PROTEIN"/>
    <property type="match status" value="1"/>
</dbReference>
<dbReference type="PANTHER" id="PTHR10696">
    <property type="entry name" value="GAMMA-BUTYROBETAINE HYDROXYLASE-RELATED"/>
    <property type="match status" value="1"/>
</dbReference>
<comment type="caution">
    <text evidence="3">The sequence shown here is derived from an EMBL/GenBank/DDBJ whole genome shotgun (WGS) entry which is preliminary data.</text>
</comment>
<dbReference type="AlphaFoldDB" id="A0A314U9X0"/>
<protein>
    <submittedName>
        <fullName evidence="3">Clavaminate synthase-like protein</fullName>
    </submittedName>
</protein>
<dbReference type="Gene3D" id="3.60.130.10">
    <property type="entry name" value="Clavaminate synthase-like"/>
    <property type="match status" value="1"/>
</dbReference>
<dbReference type="InterPro" id="IPR003819">
    <property type="entry name" value="TauD/TfdA-like"/>
</dbReference>
<dbReference type="FunFam" id="3.60.130.10:FF:000006">
    <property type="entry name" value="Clavaminate synthase-like protein At3g21360"/>
    <property type="match status" value="1"/>
</dbReference>
<dbReference type="InterPro" id="IPR042098">
    <property type="entry name" value="TauD-like_sf"/>
</dbReference>
<organism evidence="3 4">
    <name type="scientific">Prunus yedoensis var. nudiflora</name>
    <dbReference type="NCBI Taxonomy" id="2094558"/>
    <lineage>
        <taxon>Eukaryota</taxon>
        <taxon>Viridiplantae</taxon>
        <taxon>Streptophyta</taxon>
        <taxon>Embryophyta</taxon>
        <taxon>Tracheophyta</taxon>
        <taxon>Spermatophyta</taxon>
        <taxon>Magnoliopsida</taxon>
        <taxon>eudicotyledons</taxon>
        <taxon>Gunneridae</taxon>
        <taxon>Pentapetalae</taxon>
        <taxon>rosids</taxon>
        <taxon>fabids</taxon>
        <taxon>Rosales</taxon>
        <taxon>Rosaceae</taxon>
        <taxon>Amygdaloideae</taxon>
        <taxon>Amygdaleae</taxon>
        <taxon>Prunus</taxon>
    </lineage>
</organism>
<dbReference type="OrthoDB" id="408743at2759"/>
<dbReference type="Proteomes" id="UP000250321">
    <property type="component" value="Unassembled WGS sequence"/>
</dbReference>
<evidence type="ECO:0000313" key="3">
    <source>
        <dbReference type="EMBL" id="PQM34111.1"/>
    </source>
</evidence>
<feature type="domain" description="TauD/TfdA-like" evidence="2">
    <location>
        <begin position="40"/>
        <end position="319"/>
    </location>
</feature>
<evidence type="ECO:0000256" key="1">
    <source>
        <dbReference type="ARBA" id="ARBA00023002"/>
    </source>
</evidence>
<evidence type="ECO:0000259" key="2">
    <source>
        <dbReference type="Pfam" id="PF02668"/>
    </source>
</evidence>
<sequence length="322" mass="36676">MEHFTKDFKVGKCEGQKVVDGETMPLVLQPPEPNSSNDVESLVLALKKNKDWFEQMLIKNSAVLLRGFNVQNAEEFNDIIETFGWDDIRYVGPAPRTHVHKRVWTANEGPLSEFIYYHHEMVLIKEYPKKVILFCETPPPEGGETPFVPSFRVTERMLKEFPETVEEMDANGLKYSFTAPSKNSTGSMRGRGWEDTFGTSDRAEAEKRANALGMDVEWLPDGAIKTILGPRSLTKVFDGRKERRMWFNTVVGMHGKEHSSALMADGTEIPANVVNRCEQIIEEESIQFKWEKGDVLFFDNLALLHGRRPSLPPRRVLVATCK</sequence>
<dbReference type="STRING" id="2094558.A0A314U9X0"/>
<dbReference type="GO" id="GO:0016491">
    <property type="term" value="F:oxidoreductase activity"/>
    <property type="evidence" value="ECO:0007669"/>
    <property type="project" value="UniProtKB-KW"/>
</dbReference>
<dbReference type="EMBL" id="PJQY01003834">
    <property type="protein sequence ID" value="PQM34111.1"/>
    <property type="molecule type" value="Genomic_DNA"/>
</dbReference>
<accession>A0A314U9X0</accession>
<evidence type="ECO:0000313" key="4">
    <source>
        <dbReference type="Proteomes" id="UP000250321"/>
    </source>
</evidence>
<name>A0A314U9X0_PRUYE</name>